<comment type="caution">
    <text evidence="7">The sequence shown here is derived from an EMBL/GenBank/DDBJ whole genome shotgun (WGS) entry which is preliminary data.</text>
</comment>
<sequence>MSPQLHLPDLPEVPVALGHEKTPPPDQASAADIRASWRQRIGSLLGTAIPLLIMTLLALGSWWLVKNSPQPPSERLRSAPAHVPDYRLERFTLQRYDPSGRLKVQIQGEHLRHFPDTDEVEIDTVHVEGYDPDGRVTRATAREAIAAGDGSVVQLIGGAHVISTGNTGETVDFVGEHLLADFRAHVVRSERPVQVRQGRSEFTADAMVYDEASSILTLTGPARAVMTPDRSGKR</sequence>
<proteinExistence type="predicted"/>
<evidence type="ECO:0000313" key="8">
    <source>
        <dbReference type="Proteomes" id="UP001500279"/>
    </source>
</evidence>
<reference evidence="7 8" key="1">
    <citation type="journal article" date="2019" name="Int. J. Syst. Evol. Microbiol.">
        <title>The Global Catalogue of Microorganisms (GCM) 10K type strain sequencing project: providing services to taxonomists for standard genome sequencing and annotation.</title>
        <authorList>
            <consortium name="The Broad Institute Genomics Platform"/>
            <consortium name="The Broad Institute Genome Sequencing Center for Infectious Disease"/>
            <person name="Wu L."/>
            <person name="Ma J."/>
        </authorList>
    </citation>
    <scope>NUCLEOTIDE SEQUENCE [LARGE SCALE GENOMIC DNA]</scope>
    <source>
        <strain evidence="7 8">JCM 15503</strain>
    </source>
</reference>
<evidence type="ECO:0000256" key="2">
    <source>
        <dbReference type="ARBA" id="ARBA00022519"/>
    </source>
</evidence>
<dbReference type="Pfam" id="PF06835">
    <property type="entry name" value="LptC"/>
    <property type="match status" value="1"/>
</dbReference>
<dbReference type="Gene3D" id="2.60.450.10">
    <property type="entry name" value="Lipopolysaccharide (LPS) transport protein A like domain"/>
    <property type="match status" value="1"/>
</dbReference>
<accession>A0ABN1JQP8</accession>
<evidence type="ECO:0000256" key="3">
    <source>
        <dbReference type="ARBA" id="ARBA00022692"/>
    </source>
</evidence>
<dbReference type="EMBL" id="BAAAEW010000004">
    <property type="protein sequence ID" value="GAA0744755.1"/>
    <property type="molecule type" value="Genomic_DNA"/>
</dbReference>
<dbReference type="InterPro" id="IPR052363">
    <property type="entry name" value="LPS_export_LptC"/>
</dbReference>
<dbReference type="NCBIfam" id="TIGR04409">
    <property type="entry name" value="LptC_YrbK"/>
    <property type="match status" value="1"/>
</dbReference>
<evidence type="ECO:0000256" key="5">
    <source>
        <dbReference type="ARBA" id="ARBA00023136"/>
    </source>
</evidence>
<organism evidence="7 8">
    <name type="scientific">Ideonella azotifigens</name>
    <dbReference type="NCBI Taxonomy" id="513160"/>
    <lineage>
        <taxon>Bacteria</taxon>
        <taxon>Pseudomonadati</taxon>
        <taxon>Pseudomonadota</taxon>
        <taxon>Betaproteobacteria</taxon>
        <taxon>Burkholderiales</taxon>
        <taxon>Sphaerotilaceae</taxon>
        <taxon>Ideonella</taxon>
    </lineage>
</organism>
<keyword evidence="3 6" id="KW-0812">Transmembrane</keyword>
<feature type="transmembrane region" description="Helical" evidence="6">
    <location>
        <begin position="44"/>
        <end position="65"/>
    </location>
</feature>
<keyword evidence="4 6" id="KW-1133">Transmembrane helix</keyword>
<evidence type="ECO:0008006" key="9">
    <source>
        <dbReference type="Google" id="ProtNLM"/>
    </source>
</evidence>
<dbReference type="PANTHER" id="PTHR37481">
    <property type="entry name" value="LIPOPOLYSACCHARIDE EXPORT SYSTEM PROTEIN LPTC"/>
    <property type="match status" value="1"/>
</dbReference>
<evidence type="ECO:0000256" key="1">
    <source>
        <dbReference type="ARBA" id="ARBA00022475"/>
    </source>
</evidence>
<keyword evidence="8" id="KW-1185">Reference proteome</keyword>
<dbReference type="InterPro" id="IPR026265">
    <property type="entry name" value="LptC"/>
</dbReference>
<dbReference type="InterPro" id="IPR010664">
    <property type="entry name" value="LipoPS_assembly_LptC-rel"/>
</dbReference>
<name>A0ABN1JQP8_9BURK</name>
<dbReference type="RefSeq" id="WP_141291868.1">
    <property type="nucleotide sequence ID" value="NZ_BAAAEW010000004.1"/>
</dbReference>
<keyword evidence="5 6" id="KW-0472">Membrane</keyword>
<dbReference type="PANTHER" id="PTHR37481:SF1">
    <property type="entry name" value="LIPOPOLYSACCHARIDE EXPORT SYSTEM PROTEIN LPTC"/>
    <property type="match status" value="1"/>
</dbReference>
<dbReference type="Proteomes" id="UP001500279">
    <property type="component" value="Unassembled WGS sequence"/>
</dbReference>
<evidence type="ECO:0000256" key="4">
    <source>
        <dbReference type="ARBA" id="ARBA00022989"/>
    </source>
</evidence>
<keyword evidence="1" id="KW-1003">Cell membrane</keyword>
<evidence type="ECO:0000256" key="6">
    <source>
        <dbReference type="SAM" id="Phobius"/>
    </source>
</evidence>
<gene>
    <name evidence="7" type="ORF">GCM10009107_10620</name>
</gene>
<protein>
    <recommendedName>
        <fullName evidence="9">LPS export ABC transporter periplasmic protein LptC</fullName>
    </recommendedName>
</protein>
<evidence type="ECO:0000313" key="7">
    <source>
        <dbReference type="EMBL" id="GAA0744755.1"/>
    </source>
</evidence>
<keyword evidence="2" id="KW-0997">Cell inner membrane</keyword>